<gene>
    <name evidence="1" type="ORF">ARMOST_17798</name>
</gene>
<dbReference type="AlphaFoldDB" id="A0A284S011"/>
<dbReference type="OrthoDB" id="3109309at2759"/>
<evidence type="ECO:0000313" key="2">
    <source>
        <dbReference type="Proteomes" id="UP000219338"/>
    </source>
</evidence>
<reference evidence="2" key="1">
    <citation type="journal article" date="2017" name="Nat. Ecol. Evol.">
        <title>Genome expansion and lineage-specific genetic innovations in the forest pathogenic fungi Armillaria.</title>
        <authorList>
            <person name="Sipos G."/>
            <person name="Prasanna A.N."/>
            <person name="Walter M.C."/>
            <person name="O'Connor E."/>
            <person name="Balint B."/>
            <person name="Krizsan K."/>
            <person name="Kiss B."/>
            <person name="Hess J."/>
            <person name="Varga T."/>
            <person name="Slot J."/>
            <person name="Riley R."/>
            <person name="Boka B."/>
            <person name="Rigling D."/>
            <person name="Barry K."/>
            <person name="Lee J."/>
            <person name="Mihaltcheva S."/>
            <person name="LaButti K."/>
            <person name="Lipzen A."/>
            <person name="Waldron R."/>
            <person name="Moloney N.M."/>
            <person name="Sperisen C."/>
            <person name="Kredics L."/>
            <person name="Vagvoelgyi C."/>
            <person name="Patrignani A."/>
            <person name="Fitzpatrick D."/>
            <person name="Nagy I."/>
            <person name="Doyle S."/>
            <person name="Anderson J.B."/>
            <person name="Grigoriev I.V."/>
            <person name="Gueldener U."/>
            <person name="Muensterkoetter M."/>
            <person name="Nagy L.G."/>
        </authorList>
    </citation>
    <scope>NUCLEOTIDE SEQUENCE [LARGE SCALE GENOMIC DNA]</scope>
    <source>
        <strain evidence="2">C18/9</strain>
    </source>
</reference>
<name>A0A284S011_ARMOS</name>
<accession>A0A284S011</accession>
<sequence>MVQLGDITLAVVQFIMVIRCLEATGKLGVAIAFQQLQGEAAG</sequence>
<proteinExistence type="predicted"/>
<protein>
    <submittedName>
        <fullName evidence="1">Uncharacterized protein</fullName>
    </submittedName>
</protein>
<dbReference type="EMBL" id="FUEG01000023">
    <property type="protein sequence ID" value="SJL14342.1"/>
    <property type="molecule type" value="Genomic_DNA"/>
</dbReference>
<keyword evidence="2" id="KW-1185">Reference proteome</keyword>
<evidence type="ECO:0000313" key="1">
    <source>
        <dbReference type="EMBL" id="SJL14342.1"/>
    </source>
</evidence>
<dbReference type="Proteomes" id="UP000219338">
    <property type="component" value="Unassembled WGS sequence"/>
</dbReference>
<organism evidence="1 2">
    <name type="scientific">Armillaria ostoyae</name>
    <name type="common">Armillaria root rot fungus</name>
    <dbReference type="NCBI Taxonomy" id="47428"/>
    <lineage>
        <taxon>Eukaryota</taxon>
        <taxon>Fungi</taxon>
        <taxon>Dikarya</taxon>
        <taxon>Basidiomycota</taxon>
        <taxon>Agaricomycotina</taxon>
        <taxon>Agaricomycetes</taxon>
        <taxon>Agaricomycetidae</taxon>
        <taxon>Agaricales</taxon>
        <taxon>Marasmiineae</taxon>
        <taxon>Physalacriaceae</taxon>
        <taxon>Armillaria</taxon>
    </lineage>
</organism>